<feature type="region of interest" description="Disordered" evidence="1">
    <location>
        <begin position="41"/>
        <end position="73"/>
    </location>
</feature>
<sequence>MKGRQKFRRKKKKKKVKSLPEMITASLKVTNPASFTFRKAAWRKNSNQGKGGVKEKRSREEGGEVTWKRGGGQ</sequence>
<dbReference type="AlphaFoldDB" id="A0A061E8E9"/>
<dbReference type="InParanoid" id="A0A061E8E9"/>
<evidence type="ECO:0000313" key="2">
    <source>
        <dbReference type="EMBL" id="EOY01265.1"/>
    </source>
</evidence>
<protein>
    <submittedName>
        <fullName evidence="2">Uncharacterized protein</fullName>
    </submittedName>
</protein>
<name>A0A061E8E9_THECC</name>
<evidence type="ECO:0000256" key="1">
    <source>
        <dbReference type="SAM" id="MobiDB-lite"/>
    </source>
</evidence>
<dbReference type="EMBL" id="CM001880">
    <property type="protein sequence ID" value="EOY01265.1"/>
    <property type="molecule type" value="Genomic_DNA"/>
</dbReference>
<dbReference type="HOGENOM" id="CLU_2709815_0_0_1"/>
<proteinExistence type="predicted"/>
<feature type="compositionally biased region" description="Basic and acidic residues" evidence="1">
    <location>
        <begin position="52"/>
        <end position="62"/>
    </location>
</feature>
<evidence type="ECO:0000313" key="3">
    <source>
        <dbReference type="Proteomes" id="UP000026915"/>
    </source>
</evidence>
<accession>A0A061E8E9</accession>
<dbReference type="Gramene" id="EOY01265">
    <property type="protein sequence ID" value="EOY01265"/>
    <property type="gene ID" value="TCM_011211"/>
</dbReference>
<reference evidence="2 3" key="1">
    <citation type="journal article" date="2013" name="Genome Biol.">
        <title>The genome sequence of the most widely cultivated cacao type and its use to identify candidate genes regulating pod color.</title>
        <authorList>
            <person name="Motamayor J.C."/>
            <person name="Mockaitis K."/>
            <person name="Schmutz J."/>
            <person name="Haiminen N."/>
            <person name="Iii D.L."/>
            <person name="Cornejo O."/>
            <person name="Findley S.D."/>
            <person name="Zheng P."/>
            <person name="Utro F."/>
            <person name="Royaert S."/>
            <person name="Saski C."/>
            <person name="Jenkins J."/>
            <person name="Podicheti R."/>
            <person name="Zhao M."/>
            <person name="Scheffler B.E."/>
            <person name="Stack J.C."/>
            <person name="Feltus F.A."/>
            <person name="Mustiga G.M."/>
            <person name="Amores F."/>
            <person name="Phillips W."/>
            <person name="Marelli J.P."/>
            <person name="May G.D."/>
            <person name="Shapiro H."/>
            <person name="Ma J."/>
            <person name="Bustamante C.D."/>
            <person name="Schnell R.J."/>
            <person name="Main D."/>
            <person name="Gilbert D."/>
            <person name="Parida L."/>
            <person name="Kuhn D.N."/>
        </authorList>
    </citation>
    <scope>NUCLEOTIDE SEQUENCE [LARGE SCALE GENOMIC DNA]</scope>
    <source>
        <strain evidence="3">cv. Matina 1-6</strain>
    </source>
</reference>
<organism evidence="2 3">
    <name type="scientific">Theobroma cacao</name>
    <name type="common">Cacao</name>
    <name type="synonym">Cocoa</name>
    <dbReference type="NCBI Taxonomy" id="3641"/>
    <lineage>
        <taxon>Eukaryota</taxon>
        <taxon>Viridiplantae</taxon>
        <taxon>Streptophyta</taxon>
        <taxon>Embryophyta</taxon>
        <taxon>Tracheophyta</taxon>
        <taxon>Spermatophyta</taxon>
        <taxon>Magnoliopsida</taxon>
        <taxon>eudicotyledons</taxon>
        <taxon>Gunneridae</taxon>
        <taxon>Pentapetalae</taxon>
        <taxon>rosids</taxon>
        <taxon>malvids</taxon>
        <taxon>Malvales</taxon>
        <taxon>Malvaceae</taxon>
        <taxon>Byttnerioideae</taxon>
        <taxon>Theobroma</taxon>
    </lineage>
</organism>
<dbReference type="Proteomes" id="UP000026915">
    <property type="component" value="Chromosome 2"/>
</dbReference>
<gene>
    <name evidence="2" type="ORF">TCM_011211</name>
</gene>
<keyword evidence="3" id="KW-1185">Reference proteome</keyword>